<comment type="caution">
    <text evidence="2">The sequence shown here is derived from an EMBL/GenBank/DDBJ whole genome shotgun (WGS) entry which is preliminary data.</text>
</comment>
<keyword evidence="1" id="KW-1133">Transmembrane helix</keyword>
<keyword evidence="3" id="KW-1185">Reference proteome</keyword>
<dbReference type="OrthoDB" id="6334640at2"/>
<name>A0A3D8M4H1_9ALTE</name>
<dbReference type="EMBL" id="QRHA01000010">
    <property type="protein sequence ID" value="RDV24445.1"/>
    <property type="molecule type" value="Genomic_DNA"/>
</dbReference>
<keyword evidence="1" id="KW-0812">Transmembrane</keyword>
<evidence type="ECO:0000313" key="3">
    <source>
        <dbReference type="Proteomes" id="UP000256561"/>
    </source>
</evidence>
<keyword evidence="1" id="KW-0472">Membrane</keyword>
<feature type="transmembrane region" description="Helical" evidence="1">
    <location>
        <begin position="60"/>
        <end position="79"/>
    </location>
</feature>
<sequence>MGLGAVSPSITCQQLDKQTFRQVKVYSGISPNVLRRVFGGWVLFAVIVGALVSFAPHISIQFEVITFIILMLFTVAMFWQSRISEGWPSLLLFQNRVCVVRDPQAREFICIPPSYISAVRPTIIKPNKRAVEIVLNPDALSAHDTLVLGEAIWPRTDRVLVLTHFKSRERVCAELKQWLDKYVDSATNN</sequence>
<evidence type="ECO:0000313" key="2">
    <source>
        <dbReference type="EMBL" id="RDV24445.1"/>
    </source>
</evidence>
<proteinExistence type="predicted"/>
<reference evidence="3" key="1">
    <citation type="submission" date="2018-08" db="EMBL/GenBank/DDBJ databases">
        <authorList>
            <person name="Zhang J."/>
            <person name="Du Z.-J."/>
        </authorList>
    </citation>
    <scope>NUCLEOTIDE SEQUENCE [LARGE SCALE GENOMIC DNA]</scope>
    <source>
        <strain evidence="3">KCTC 52655</strain>
    </source>
</reference>
<gene>
    <name evidence="2" type="ORF">DXV75_13545</name>
</gene>
<accession>A0A3D8M4H1</accession>
<protein>
    <recommendedName>
        <fullName evidence="4">DUF2244 domain-containing protein</fullName>
    </recommendedName>
</protein>
<evidence type="ECO:0000256" key="1">
    <source>
        <dbReference type="SAM" id="Phobius"/>
    </source>
</evidence>
<organism evidence="2 3">
    <name type="scientific">Alteromonas aestuariivivens</name>
    <dbReference type="NCBI Taxonomy" id="1938339"/>
    <lineage>
        <taxon>Bacteria</taxon>
        <taxon>Pseudomonadati</taxon>
        <taxon>Pseudomonadota</taxon>
        <taxon>Gammaproteobacteria</taxon>
        <taxon>Alteromonadales</taxon>
        <taxon>Alteromonadaceae</taxon>
        <taxon>Alteromonas/Salinimonas group</taxon>
        <taxon>Alteromonas</taxon>
    </lineage>
</organism>
<evidence type="ECO:0008006" key="4">
    <source>
        <dbReference type="Google" id="ProtNLM"/>
    </source>
</evidence>
<dbReference type="AlphaFoldDB" id="A0A3D8M4H1"/>
<dbReference type="Proteomes" id="UP000256561">
    <property type="component" value="Unassembled WGS sequence"/>
</dbReference>
<feature type="transmembrane region" description="Helical" evidence="1">
    <location>
        <begin position="33"/>
        <end position="54"/>
    </location>
</feature>